<dbReference type="Proteomes" id="UP000821845">
    <property type="component" value="Chromosome 3"/>
</dbReference>
<evidence type="ECO:0000313" key="1">
    <source>
        <dbReference type="EMBL" id="KAH6935903.1"/>
    </source>
</evidence>
<organism evidence="1 2">
    <name type="scientific">Hyalomma asiaticum</name>
    <name type="common">Tick</name>
    <dbReference type="NCBI Taxonomy" id="266040"/>
    <lineage>
        <taxon>Eukaryota</taxon>
        <taxon>Metazoa</taxon>
        <taxon>Ecdysozoa</taxon>
        <taxon>Arthropoda</taxon>
        <taxon>Chelicerata</taxon>
        <taxon>Arachnida</taxon>
        <taxon>Acari</taxon>
        <taxon>Parasitiformes</taxon>
        <taxon>Ixodida</taxon>
        <taxon>Ixodoidea</taxon>
        <taxon>Ixodidae</taxon>
        <taxon>Hyalomminae</taxon>
        <taxon>Hyalomma</taxon>
    </lineage>
</organism>
<proteinExistence type="predicted"/>
<comment type="caution">
    <text evidence="1">The sequence shown here is derived from an EMBL/GenBank/DDBJ whole genome shotgun (WGS) entry which is preliminary data.</text>
</comment>
<reference evidence="1" key="1">
    <citation type="submission" date="2020-05" db="EMBL/GenBank/DDBJ databases">
        <title>Large-scale comparative analyses of tick genomes elucidate their genetic diversity and vector capacities.</title>
        <authorList>
            <person name="Jia N."/>
            <person name="Wang J."/>
            <person name="Shi W."/>
            <person name="Du L."/>
            <person name="Sun Y."/>
            <person name="Zhan W."/>
            <person name="Jiang J."/>
            <person name="Wang Q."/>
            <person name="Zhang B."/>
            <person name="Ji P."/>
            <person name="Sakyi L.B."/>
            <person name="Cui X."/>
            <person name="Yuan T."/>
            <person name="Jiang B."/>
            <person name="Yang W."/>
            <person name="Lam T.T.-Y."/>
            <person name="Chang Q."/>
            <person name="Ding S."/>
            <person name="Wang X."/>
            <person name="Zhu J."/>
            <person name="Ruan X."/>
            <person name="Zhao L."/>
            <person name="Wei J."/>
            <person name="Que T."/>
            <person name="Du C."/>
            <person name="Cheng J."/>
            <person name="Dai P."/>
            <person name="Han X."/>
            <person name="Huang E."/>
            <person name="Gao Y."/>
            <person name="Liu J."/>
            <person name="Shao H."/>
            <person name="Ye R."/>
            <person name="Li L."/>
            <person name="Wei W."/>
            <person name="Wang X."/>
            <person name="Wang C."/>
            <person name="Yang T."/>
            <person name="Huo Q."/>
            <person name="Li W."/>
            <person name="Guo W."/>
            <person name="Chen H."/>
            <person name="Zhou L."/>
            <person name="Ni X."/>
            <person name="Tian J."/>
            <person name="Zhou Y."/>
            <person name="Sheng Y."/>
            <person name="Liu T."/>
            <person name="Pan Y."/>
            <person name="Xia L."/>
            <person name="Li J."/>
            <person name="Zhao F."/>
            <person name="Cao W."/>
        </authorList>
    </citation>
    <scope>NUCLEOTIDE SEQUENCE</scope>
    <source>
        <strain evidence="1">Hyas-2018</strain>
    </source>
</reference>
<keyword evidence="2" id="KW-1185">Reference proteome</keyword>
<name>A0ACB7SMF5_HYAAI</name>
<protein>
    <submittedName>
        <fullName evidence="1">Uncharacterized protein</fullName>
    </submittedName>
</protein>
<dbReference type="EMBL" id="CM023483">
    <property type="protein sequence ID" value="KAH6935903.1"/>
    <property type="molecule type" value="Genomic_DNA"/>
</dbReference>
<accession>A0ACB7SMF5</accession>
<sequence length="519" mass="57309">MEVLRTLSFRRNTPLRPPRPLPCTIGPPVKPSSPAYPGQSCFCAGRFEKYTAYAAGLGSRMLRARMQRIQHDRCVGATLGAFLWLALLSGTCNGYPGSPSWQVLAPGAAPAEHKMAKAFVVHLPIHTTQLEPVEEQRQPATVSAAPGGPAFNPGGYETHGQNQGSLLKKRLRRLRRRRKYYRMRSSSASVGPDAAVSKRRVRVRKPRPAEQPAAHPPPPPPPPEVKRRPEHDKPAYDIQVDHKLPIILIALDKPLASHAKVQSVSAWKEPVSRPASSKEDRSSGNSKEWRPIIYPKRQRQHSTSAQQRQWSRWNKNLDRRTLWTKEERQSSWKPSAPSSDSPPPAAPAKEQQHNDGGSNEAKLLLLLVHENSPASGDRGKDLGAGSCPAEPERTDSPRLGGQGTSFPKNTRSQRKECRRAGAPPDLSTAGRRRSRGPGRSNLIRSSSSSPLGLVRQCGIRECRTVRPAVRLTTPPRRKGTITTITPPHIDTKHAYVSLRGQRRAKNDHLAVPDSPHVVT</sequence>
<gene>
    <name evidence="1" type="ORF">HPB50_011440</name>
</gene>
<evidence type="ECO:0000313" key="2">
    <source>
        <dbReference type="Proteomes" id="UP000821845"/>
    </source>
</evidence>